<evidence type="ECO:0000313" key="3">
    <source>
        <dbReference type="Proteomes" id="UP001165083"/>
    </source>
</evidence>
<keyword evidence="3" id="KW-1185">Reference proteome</keyword>
<dbReference type="EMBL" id="BSXW01000135">
    <property type="protein sequence ID" value="GMF12936.1"/>
    <property type="molecule type" value="Genomic_DNA"/>
</dbReference>
<protein>
    <submittedName>
        <fullName evidence="2">Unnamed protein product</fullName>
    </submittedName>
</protein>
<dbReference type="AlphaFoldDB" id="A0A9W6TG99"/>
<organism evidence="2 3">
    <name type="scientific">Phytophthora lilii</name>
    <dbReference type="NCBI Taxonomy" id="2077276"/>
    <lineage>
        <taxon>Eukaryota</taxon>
        <taxon>Sar</taxon>
        <taxon>Stramenopiles</taxon>
        <taxon>Oomycota</taxon>
        <taxon>Peronosporomycetes</taxon>
        <taxon>Peronosporales</taxon>
        <taxon>Peronosporaceae</taxon>
        <taxon>Phytophthora</taxon>
    </lineage>
</organism>
<feature type="transmembrane region" description="Helical" evidence="1">
    <location>
        <begin position="30"/>
        <end position="63"/>
    </location>
</feature>
<proteinExistence type="predicted"/>
<accession>A0A9W6TG99</accession>
<dbReference type="OrthoDB" id="125947at2759"/>
<keyword evidence="1" id="KW-1133">Transmembrane helix</keyword>
<keyword evidence="1" id="KW-0812">Transmembrane</keyword>
<dbReference type="Proteomes" id="UP001165083">
    <property type="component" value="Unassembled WGS sequence"/>
</dbReference>
<sequence>MSATIQEYFLVSLNRSRLKKSNPTALAISYYFWSFVWHTIFVIGLMTYLLVIRATVSIVYMLWRNRTWETFTAPWCVDMTLGPRCRMTLLASYTWEDDKLYIEKSSLRAFGVLKPVEDDGAEFLVIDKLNWLEVPRDNYFVIGVVSERLVKPCKERPRTDTDVVSFFDRSLGGDQRTESAPSLFIKRRSRRSTAPTLISIVSAP</sequence>
<gene>
    <name evidence="2" type="ORF">Plil01_000347500</name>
</gene>
<name>A0A9W6TG99_9STRA</name>
<reference evidence="2" key="1">
    <citation type="submission" date="2023-04" db="EMBL/GenBank/DDBJ databases">
        <title>Phytophthora lilii NBRC 32176.</title>
        <authorList>
            <person name="Ichikawa N."/>
            <person name="Sato H."/>
            <person name="Tonouchi N."/>
        </authorList>
    </citation>
    <scope>NUCLEOTIDE SEQUENCE</scope>
    <source>
        <strain evidence="2">NBRC 32176</strain>
    </source>
</reference>
<evidence type="ECO:0000313" key="2">
    <source>
        <dbReference type="EMBL" id="GMF12936.1"/>
    </source>
</evidence>
<keyword evidence="1" id="KW-0472">Membrane</keyword>
<comment type="caution">
    <text evidence="2">The sequence shown here is derived from an EMBL/GenBank/DDBJ whole genome shotgun (WGS) entry which is preliminary data.</text>
</comment>
<evidence type="ECO:0000256" key="1">
    <source>
        <dbReference type="SAM" id="Phobius"/>
    </source>
</evidence>